<evidence type="ECO:0000313" key="6">
    <source>
        <dbReference type="EMBL" id="SDM85858.1"/>
    </source>
</evidence>
<dbReference type="PANTHER" id="PTHR42934:SF2">
    <property type="entry name" value="GLYCOLATE OXIDASE SUBUNIT GLCD"/>
    <property type="match status" value="1"/>
</dbReference>
<name>A0A1G9WMW7_9FIRM</name>
<dbReference type="SUPFAM" id="SSF56176">
    <property type="entry name" value="FAD-binding/transporter-associated domain-like"/>
    <property type="match status" value="1"/>
</dbReference>
<dbReference type="InterPro" id="IPR036318">
    <property type="entry name" value="FAD-bd_PCMH-like_sf"/>
</dbReference>
<dbReference type="GO" id="GO:0016491">
    <property type="term" value="F:oxidoreductase activity"/>
    <property type="evidence" value="ECO:0007669"/>
    <property type="project" value="UniProtKB-KW"/>
</dbReference>
<evidence type="ECO:0000256" key="4">
    <source>
        <dbReference type="ARBA" id="ARBA00023002"/>
    </source>
</evidence>
<evidence type="ECO:0000256" key="2">
    <source>
        <dbReference type="ARBA" id="ARBA00022630"/>
    </source>
</evidence>
<dbReference type="InterPro" id="IPR051914">
    <property type="entry name" value="FAD-linked_OxidoTrans_Type4"/>
</dbReference>
<proteinExistence type="predicted"/>
<organism evidence="6 7">
    <name type="scientific">Megasphaera paucivorans</name>
    <dbReference type="NCBI Taxonomy" id="349095"/>
    <lineage>
        <taxon>Bacteria</taxon>
        <taxon>Bacillati</taxon>
        <taxon>Bacillota</taxon>
        <taxon>Negativicutes</taxon>
        <taxon>Veillonellales</taxon>
        <taxon>Veillonellaceae</taxon>
        <taxon>Megasphaera</taxon>
    </lineage>
</organism>
<keyword evidence="7" id="KW-1185">Reference proteome</keyword>
<dbReference type="AlphaFoldDB" id="A0A1G9WMW7"/>
<feature type="domain" description="FAD-binding PCMH-type" evidence="5">
    <location>
        <begin position="44"/>
        <end position="223"/>
    </location>
</feature>
<dbReference type="InterPro" id="IPR016166">
    <property type="entry name" value="FAD-bd_PCMH"/>
</dbReference>
<dbReference type="RefSeq" id="WP_091650467.1">
    <property type="nucleotide sequence ID" value="NZ_FNHQ01000015.1"/>
</dbReference>
<dbReference type="Pfam" id="PF01565">
    <property type="entry name" value="FAD_binding_4"/>
    <property type="match status" value="1"/>
</dbReference>
<dbReference type="InterPro" id="IPR006094">
    <property type="entry name" value="Oxid_FAD_bind_N"/>
</dbReference>
<dbReference type="FunFam" id="1.10.45.10:FF:000001">
    <property type="entry name" value="D-lactate dehydrogenase mitochondrial"/>
    <property type="match status" value="1"/>
</dbReference>
<dbReference type="Proteomes" id="UP000199309">
    <property type="component" value="Unassembled WGS sequence"/>
</dbReference>
<keyword evidence="4" id="KW-0560">Oxidoreductase</keyword>
<dbReference type="InterPro" id="IPR016171">
    <property type="entry name" value="Vanillyl_alc_oxidase_C-sub2"/>
</dbReference>
<dbReference type="Pfam" id="PF02913">
    <property type="entry name" value="FAD-oxidase_C"/>
    <property type="match status" value="1"/>
</dbReference>
<dbReference type="OrthoDB" id="9767256at2"/>
<dbReference type="GO" id="GO:0071949">
    <property type="term" value="F:FAD binding"/>
    <property type="evidence" value="ECO:0007669"/>
    <property type="project" value="InterPro"/>
</dbReference>
<dbReference type="Gene3D" id="3.30.70.2740">
    <property type="match status" value="1"/>
</dbReference>
<reference evidence="6 7" key="1">
    <citation type="submission" date="2016-10" db="EMBL/GenBank/DDBJ databases">
        <authorList>
            <person name="de Groot N.N."/>
        </authorList>
    </citation>
    <scope>NUCLEOTIDE SEQUENCE [LARGE SCALE GENOMIC DNA]</scope>
    <source>
        <strain evidence="6 7">DSM 16981</strain>
    </source>
</reference>
<dbReference type="PROSITE" id="PS51387">
    <property type="entry name" value="FAD_PCMH"/>
    <property type="match status" value="1"/>
</dbReference>
<keyword evidence="2" id="KW-0285">Flavoprotein</keyword>
<evidence type="ECO:0000259" key="5">
    <source>
        <dbReference type="PROSITE" id="PS51387"/>
    </source>
</evidence>
<dbReference type="InterPro" id="IPR004113">
    <property type="entry name" value="FAD-bd_oxidored_4_C"/>
</dbReference>
<dbReference type="Gene3D" id="3.30.465.10">
    <property type="match status" value="1"/>
</dbReference>
<protein>
    <submittedName>
        <fullName evidence="6">Glycolate oxidase</fullName>
    </submittedName>
</protein>
<dbReference type="InterPro" id="IPR016169">
    <property type="entry name" value="FAD-bd_PCMH_sub2"/>
</dbReference>
<keyword evidence="3" id="KW-0274">FAD</keyword>
<evidence type="ECO:0000256" key="1">
    <source>
        <dbReference type="ARBA" id="ARBA00001974"/>
    </source>
</evidence>
<dbReference type="InterPro" id="IPR016164">
    <property type="entry name" value="FAD-linked_Oxase-like_C"/>
</dbReference>
<dbReference type="SUPFAM" id="SSF55103">
    <property type="entry name" value="FAD-linked oxidases, C-terminal domain"/>
    <property type="match status" value="1"/>
</dbReference>
<dbReference type="PANTHER" id="PTHR42934">
    <property type="entry name" value="GLYCOLATE OXIDASE SUBUNIT GLCD"/>
    <property type="match status" value="1"/>
</dbReference>
<dbReference type="EMBL" id="FNHQ01000015">
    <property type="protein sequence ID" value="SDM85858.1"/>
    <property type="molecule type" value="Genomic_DNA"/>
</dbReference>
<dbReference type="Gene3D" id="1.10.45.10">
    <property type="entry name" value="Vanillyl-alcohol Oxidase, Chain A, domain 4"/>
    <property type="match status" value="1"/>
</dbReference>
<gene>
    <name evidence="6" type="ORF">SAMN05660299_01652</name>
</gene>
<comment type="cofactor">
    <cofactor evidence="1">
        <name>FAD</name>
        <dbReference type="ChEBI" id="CHEBI:57692"/>
    </cofactor>
</comment>
<evidence type="ECO:0000313" key="7">
    <source>
        <dbReference type="Proteomes" id="UP000199309"/>
    </source>
</evidence>
<sequence>MKEYQPITKEIIEKLRDIVGPSYIKTDTDVLVQYQTDYESDPKRFHMPEAAVIPADAEEIAAVLKLANTYGFPVTVRSGGTSLADGAIPVCGGLVLSMERLNTILELNEDGMYMVVEAGVRTVDLQRRAREAGLLYAGDPSSSESCLIGGNLATNAGGLKAVRYGVTRNQVYAVEMVTPTGDIVELGACLKKCSTGYSLEQLVIGSEGTLGIITKATLKLSPLPPYKFDVLAIYTEPDTALEMVPRLLKAGIEPTSVEYMDNSYVRGCADYCGYTNMPHYEDGMYVIITVESFREEELDTRMETVCQVCEASGAAEVLEADERVWNMRRNCQTSVEQISKVSLTDDIVVPVHNIATTIEHIMEVGKNYPFQVKINAHIGDGNLHIVLCKMDMSDEEWDKNVEAFHQDVYAYTYAAGGRLAGEHGIGNKKLAYMEKFTPAGELNMMKTIKRAMDPNTILNPGKLIEA</sequence>
<dbReference type="STRING" id="349095.SAMN05660299_01652"/>
<accession>A0A1G9WMW7</accession>
<evidence type="ECO:0000256" key="3">
    <source>
        <dbReference type="ARBA" id="ARBA00022827"/>
    </source>
</evidence>